<dbReference type="PRINTS" id="PR00455">
    <property type="entry name" value="HTHTETR"/>
</dbReference>
<evidence type="ECO:0000256" key="2">
    <source>
        <dbReference type="PROSITE-ProRule" id="PRU00335"/>
    </source>
</evidence>
<dbReference type="InterPro" id="IPR050109">
    <property type="entry name" value="HTH-type_TetR-like_transc_reg"/>
</dbReference>
<reference evidence="4 5" key="1">
    <citation type="submission" date="2020-06" db="EMBL/GenBank/DDBJ databases">
        <title>Sulfitobacter algicola sp. nov., isolated from green algae.</title>
        <authorList>
            <person name="Wang C."/>
        </authorList>
    </citation>
    <scope>NUCLEOTIDE SEQUENCE [LARGE SCALE GENOMIC DNA]</scope>
    <source>
        <strain evidence="4 5">1151</strain>
    </source>
</reference>
<dbReference type="Pfam" id="PF00440">
    <property type="entry name" value="TetR_N"/>
    <property type="match status" value="1"/>
</dbReference>
<dbReference type="Proteomes" id="UP000777935">
    <property type="component" value="Unassembled WGS sequence"/>
</dbReference>
<keyword evidence="5" id="KW-1185">Reference proteome</keyword>
<dbReference type="InterPro" id="IPR001647">
    <property type="entry name" value="HTH_TetR"/>
</dbReference>
<evidence type="ECO:0000313" key="5">
    <source>
        <dbReference type="Proteomes" id="UP000777935"/>
    </source>
</evidence>
<dbReference type="PANTHER" id="PTHR30055:SF229">
    <property type="entry name" value="HTH-TYPE TRANSCRIPTIONAL REPRESSOR RV1474C"/>
    <property type="match status" value="1"/>
</dbReference>
<proteinExistence type="predicted"/>
<dbReference type="Gene3D" id="1.10.357.10">
    <property type="entry name" value="Tetracycline Repressor, domain 2"/>
    <property type="match status" value="1"/>
</dbReference>
<organism evidence="4 5">
    <name type="scientific">Parasulfitobacter algicola</name>
    <dbReference type="NCBI Taxonomy" id="2614809"/>
    <lineage>
        <taxon>Bacteria</taxon>
        <taxon>Pseudomonadati</taxon>
        <taxon>Pseudomonadota</taxon>
        <taxon>Alphaproteobacteria</taxon>
        <taxon>Rhodobacterales</taxon>
        <taxon>Roseobacteraceae</taxon>
        <taxon>Parasulfitobacter</taxon>
    </lineage>
</organism>
<dbReference type="RefSeq" id="WP_174139633.1">
    <property type="nucleotide sequence ID" value="NZ_JABUFE010000013.1"/>
</dbReference>
<comment type="caution">
    <text evidence="4">The sequence shown here is derived from an EMBL/GenBank/DDBJ whole genome shotgun (WGS) entry which is preliminary data.</text>
</comment>
<protein>
    <submittedName>
        <fullName evidence="4">TetR/AcrR family transcriptional regulator</fullName>
    </submittedName>
</protein>
<keyword evidence="1 2" id="KW-0238">DNA-binding</keyword>
<dbReference type="PANTHER" id="PTHR30055">
    <property type="entry name" value="HTH-TYPE TRANSCRIPTIONAL REGULATOR RUTR"/>
    <property type="match status" value="1"/>
</dbReference>
<evidence type="ECO:0000259" key="3">
    <source>
        <dbReference type="PROSITE" id="PS50977"/>
    </source>
</evidence>
<evidence type="ECO:0000256" key="1">
    <source>
        <dbReference type="ARBA" id="ARBA00023125"/>
    </source>
</evidence>
<dbReference type="PROSITE" id="PS50977">
    <property type="entry name" value="HTH_TETR_2"/>
    <property type="match status" value="1"/>
</dbReference>
<evidence type="ECO:0000313" key="4">
    <source>
        <dbReference type="EMBL" id="NSX56481.1"/>
    </source>
</evidence>
<sequence length="196" mass="21311">MTTALPDFSPDPRVKDIMGAAFETFATYGYRRTAMEDIAKTAGMSRSALYLHFKNKEDIFRSLAQYYYDAAAEGMTKALQNPGPLAQVLHGAFVARGAGIMETVLSSPHGEELLDTKSTTIADVSKSGEAKLAGIFADWLKHAKASGQIRLMMDPDVMADTIMAALKGLKTPPPSLDVYRERQQVLAEVLAQALSH</sequence>
<dbReference type="InterPro" id="IPR009057">
    <property type="entry name" value="Homeodomain-like_sf"/>
</dbReference>
<dbReference type="EMBL" id="JABUFE010000013">
    <property type="protein sequence ID" value="NSX56481.1"/>
    <property type="molecule type" value="Genomic_DNA"/>
</dbReference>
<feature type="DNA-binding region" description="H-T-H motif" evidence="2">
    <location>
        <begin position="34"/>
        <end position="53"/>
    </location>
</feature>
<gene>
    <name evidence="4" type="ORF">HRQ87_16965</name>
</gene>
<name>A0ABX2J074_9RHOB</name>
<dbReference type="SUPFAM" id="SSF46689">
    <property type="entry name" value="Homeodomain-like"/>
    <property type="match status" value="1"/>
</dbReference>
<feature type="domain" description="HTH tetR-type" evidence="3">
    <location>
        <begin position="11"/>
        <end position="71"/>
    </location>
</feature>
<accession>A0ABX2J074</accession>